<dbReference type="AlphaFoldDB" id="H3NMY8"/>
<dbReference type="Gene3D" id="1.20.1740.10">
    <property type="entry name" value="Amino acid/polyamine transporter I"/>
    <property type="match status" value="1"/>
</dbReference>
<feature type="transmembrane region" description="Helical" evidence="6">
    <location>
        <begin position="198"/>
        <end position="215"/>
    </location>
</feature>
<dbReference type="GO" id="GO:0022857">
    <property type="term" value="F:transmembrane transporter activity"/>
    <property type="evidence" value="ECO:0007669"/>
    <property type="project" value="InterPro"/>
</dbReference>
<gene>
    <name evidence="7" type="ORF">HMPREF9709_00699</name>
</gene>
<dbReference type="OrthoDB" id="9762947at2"/>
<feature type="transmembrane region" description="Helical" evidence="6">
    <location>
        <begin position="353"/>
        <end position="379"/>
    </location>
</feature>
<dbReference type="InterPro" id="IPR050367">
    <property type="entry name" value="APC_superfamily"/>
</dbReference>
<evidence type="ECO:0000256" key="3">
    <source>
        <dbReference type="ARBA" id="ARBA00022692"/>
    </source>
</evidence>
<dbReference type="Proteomes" id="UP000004191">
    <property type="component" value="Unassembled WGS sequence"/>
</dbReference>
<feature type="transmembrane region" description="Helical" evidence="6">
    <location>
        <begin position="433"/>
        <end position="452"/>
    </location>
</feature>
<keyword evidence="3 6" id="KW-0812">Transmembrane</keyword>
<evidence type="ECO:0008006" key="9">
    <source>
        <dbReference type="Google" id="ProtNLM"/>
    </source>
</evidence>
<evidence type="ECO:0000256" key="6">
    <source>
        <dbReference type="SAM" id="Phobius"/>
    </source>
</evidence>
<feature type="transmembrane region" description="Helical" evidence="6">
    <location>
        <begin position="391"/>
        <end position="413"/>
    </location>
</feature>
<dbReference type="InterPro" id="IPR002293">
    <property type="entry name" value="AA/rel_permease1"/>
</dbReference>
<dbReference type="eggNOG" id="COG0531">
    <property type="taxonomic scope" value="Bacteria"/>
</dbReference>
<dbReference type="GeneID" id="96998703"/>
<dbReference type="RefSeq" id="WP_005398004.1">
    <property type="nucleotide sequence ID" value="NZ_JH601088.1"/>
</dbReference>
<dbReference type="Pfam" id="PF13520">
    <property type="entry name" value="AA_permease_2"/>
    <property type="match status" value="1"/>
</dbReference>
<feature type="transmembrane region" description="Helical" evidence="6">
    <location>
        <begin position="156"/>
        <end position="178"/>
    </location>
</feature>
<feature type="transmembrane region" description="Helical" evidence="6">
    <location>
        <begin position="236"/>
        <end position="257"/>
    </location>
</feature>
<sequence length="459" mass="49567">MKKKLGFYSIILLTINSIIGTGIFLSPGSVVAKAGDKALIVYVLAAIFAAVLAVTFAAAAKYVSSGGAAYAYTKEAFGNDAGFYVGITRYFAASIAWGVMGTAVIKTVLNIFKMDSSNTVNISIGFLVLMAVLLIINLLGTKVFEAINNLSTIGKVAALITTILVGFGIIIFSGVNNIDSIKNLVDDSGKALGSNMDISTWVMAVIAAFYAFTGFESVASGSEDMEEPEKNLPRAIPIAIGIIAIIYIGIVGVAIMIDPKAIVESKEVVALADVFQNPIINRIIIVGALISMFGINVAASFHTPRILEAMSRQKQIPSVFAKRTDKGFPIVSFLVTITIAIIIPLAFKFDMTSIMIISSISRFVQFLIVPLALITFYYGKEKGKVNKVKKSTIVDLIIPIIAFVFTLLLLYKFNWKGQFTTLNESGESVTNTFAIVSMIIGYVIMPLILMIWRKKAHRK</sequence>
<feature type="transmembrane region" description="Helical" evidence="6">
    <location>
        <begin position="39"/>
        <end position="60"/>
    </location>
</feature>
<evidence type="ECO:0000256" key="4">
    <source>
        <dbReference type="ARBA" id="ARBA00022989"/>
    </source>
</evidence>
<dbReference type="PANTHER" id="PTHR42770">
    <property type="entry name" value="AMINO ACID TRANSPORTER-RELATED"/>
    <property type="match status" value="1"/>
</dbReference>
<proteinExistence type="predicted"/>
<accession>H3NMY8</accession>
<keyword evidence="2" id="KW-1003">Cell membrane</keyword>
<protein>
    <recommendedName>
        <fullName evidence="9">Amino acid permease/ SLC12A domain-containing protein</fullName>
    </recommendedName>
</protein>
<dbReference type="PIRSF" id="PIRSF006060">
    <property type="entry name" value="AA_transporter"/>
    <property type="match status" value="1"/>
</dbReference>
<keyword evidence="4 6" id="KW-1133">Transmembrane helix</keyword>
<dbReference type="EMBL" id="AGEI01000020">
    <property type="protein sequence ID" value="EHR34392.1"/>
    <property type="molecule type" value="Genomic_DNA"/>
</dbReference>
<evidence type="ECO:0000313" key="7">
    <source>
        <dbReference type="EMBL" id="EHR34392.1"/>
    </source>
</evidence>
<keyword evidence="5 6" id="KW-0472">Membrane</keyword>
<comment type="caution">
    <text evidence="7">The sequence shown here is derived from an EMBL/GenBank/DDBJ whole genome shotgun (WGS) entry which is preliminary data.</text>
</comment>
<dbReference type="PANTHER" id="PTHR42770:SF18">
    <property type="entry name" value="ARGININE_AGMATINE ANTIPORTER"/>
    <property type="match status" value="1"/>
</dbReference>
<reference evidence="7 8" key="1">
    <citation type="submission" date="2012-01" db="EMBL/GenBank/DDBJ databases">
        <title>The Genome Sequence of Helcococcus kunzii ATCC 51366.</title>
        <authorList>
            <consortium name="The Broad Institute Genome Sequencing Platform"/>
            <person name="Earl A."/>
            <person name="Ward D."/>
            <person name="Feldgarden M."/>
            <person name="Gevers D."/>
            <person name="Huys G."/>
            <person name="Young S.K."/>
            <person name="Zeng Q."/>
            <person name="Gargeya S."/>
            <person name="Fitzgerald M."/>
            <person name="Haas B."/>
            <person name="Abouelleil A."/>
            <person name="Alvarado L."/>
            <person name="Arachchi H.M."/>
            <person name="Berlin A."/>
            <person name="Chapman S.B."/>
            <person name="Gearin G."/>
            <person name="Goldberg J."/>
            <person name="Griggs A."/>
            <person name="Gujja S."/>
            <person name="Hansen M."/>
            <person name="Heiman D."/>
            <person name="Howarth C."/>
            <person name="Larimer J."/>
            <person name="Lui A."/>
            <person name="MacDonald P.J.P."/>
            <person name="McCowen C."/>
            <person name="Montmayeur A."/>
            <person name="Murphy C."/>
            <person name="Neiman D."/>
            <person name="Pearson M."/>
            <person name="Priest M."/>
            <person name="Roberts A."/>
            <person name="Saif S."/>
            <person name="Shea T."/>
            <person name="Sisk P."/>
            <person name="Stolte C."/>
            <person name="Sykes S."/>
            <person name="Wortman J."/>
            <person name="Nusbaum C."/>
            <person name="Birren B."/>
        </authorList>
    </citation>
    <scope>NUCLEOTIDE SEQUENCE [LARGE SCALE GENOMIC DNA]</scope>
    <source>
        <strain evidence="7 8">ATCC 51366</strain>
    </source>
</reference>
<evidence type="ECO:0000256" key="2">
    <source>
        <dbReference type="ARBA" id="ARBA00022475"/>
    </source>
</evidence>
<feature type="transmembrane region" description="Helical" evidence="6">
    <location>
        <begin position="120"/>
        <end position="144"/>
    </location>
</feature>
<dbReference type="GO" id="GO:0005886">
    <property type="term" value="C:plasma membrane"/>
    <property type="evidence" value="ECO:0007669"/>
    <property type="project" value="UniProtKB-SubCell"/>
</dbReference>
<feature type="transmembrane region" description="Helical" evidence="6">
    <location>
        <begin position="283"/>
        <end position="307"/>
    </location>
</feature>
<comment type="subcellular location">
    <subcellularLocation>
        <location evidence="1">Cell membrane</location>
        <topology evidence="1">Multi-pass membrane protein</topology>
    </subcellularLocation>
</comment>
<name>H3NMY8_9FIRM</name>
<feature type="transmembrane region" description="Helical" evidence="6">
    <location>
        <begin position="7"/>
        <end position="27"/>
    </location>
</feature>
<dbReference type="STRING" id="883114.HMPREF9709_00699"/>
<keyword evidence="8" id="KW-1185">Reference proteome</keyword>
<evidence type="ECO:0000256" key="1">
    <source>
        <dbReference type="ARBA" id="ARBA00004651"/>
    </source>
</evidence>
<feature type="transmembrane region" description="Helical" evidence="6">
    <location>
        <begin position="328"/>
        <end position="347"/>
    </location>
</feature>
<dbReference type="HOGENOM" id="CLU_007946_15_12_9"/>
<evidence type="ECO:0000313" key="8">
    <source>
        <dbReference type="Proteomes" id="UP000004191"/>
    </source>
</evidence>
<dbReference type="PATRIC" id="fig|883114.3.peg.692"/>
<organism evidence="7 8">
    <name type="scientific">Helcococcus kunzii ATCC 51366</name>
    <dbReference type="NCBI Taxonomy" id="883114"/>
    <lineage>
        <taxon>Bacteria</taxon>
        <taxon>Bacillati</taxon>
        <taxon>Bacillota</taxon>
        <taxon>Tissierellia</taxon>
        <taxon>Tissierellales</taxon>
        <taxon>Peptoniphilaceae</taxon>
        <taxon>Helcococcus</taxon>
    </lineage>
</organism>
<evidence type="ECO:0000256" key="5">
    <source>
        <dbReference type="ARBA" id="ARBA00023136"/>
    </source>
</evidence>